<gene>
    <name evidence="2" type="ORF">HNY73_017685</name>
</gene>
<proteinExistence type="predicted"/>
<reference evidence="2" key="1">
    <citation type="journal article" date="2020" name="bioRxiv">
        <title>Chromosome-level reference genome of the European wasp spider Argiope bruennichi: a resource for studies on range expansion and evolutionary adaptation.</title>
        <authorList>
            <person name="Sheffer M.M."/>
            <person name="Hoppe A."/>
            <person name="Krehenwinkel H."/>
            <person name="Uhl G."/>
            <person name="Kuss A.W."/>
            <person name="Jensen L."/>
            <person name="Jensen C."/>
            <person name="Gillespie R.G."/>
            <person name="Hoff K.J."/>
            <person name="Prost S."/>
        </authorList>
    </citation>
    <scope>NUCLEOTIDE SEQUENCE</scope>
</reference>
<evidence type="ECO:0000313" key="3">
    <source>
        <dbReference type="Proteomes" id="UP000807504"/>
    </source>
</evidence>
<sequence>MMAEVSFTKRAAAELSRRFNGLTVRSRGSSASSTPPSNPSTPQPQSKGVGQLTSWMVEGVKKQQPKGNKLAELLAGRPQTADALWMDPAFLVNFFWYFSPLERTTLPQGHFRGPVIDFGIEEKGVFQPREARFSLSVSVRGGGRRCVRRGQQFPPQLRAPGSVAGAALLQCHRQGTRGAARVLPRGHAPRDVRLQRGDGRRAVGQPTSQARSSHARRLHQRRRRVRGRHRPALAQPPGAESAGISRDGLRPGLLWPPAEWHSPGPEASLVLGAHQPRFAQPGACAAQPDGSLAVRLRPQCPRRTCPGQVCARDRPWSGLCVHYHHHPSLVSEVVHTAERLRTHARLQHEESGDSLFGRLLSADFKWIVFDYTVKEFTRTRIDKCSRRLSRAVRILEGTPTHLLDHRIEKSPSFENSRTSSVSNKVNMRAKNQAAVYDDPNKQTIRLSR</sequence>
<keyword evidence="3" id="KW-1185">Reference proteome</keyword>
<evidence type="ECO:0000313" key="2">
    <source>
        <dbReference type="EMBL" id="KAF8770115.1"/>
    </source>
</evidence>
<protein>
    <submittedName>
        <fullName evidence="2">Uncharacterized protein</fullName>
    </submittedName>
</protein>
<dbReference type="AlphaFoldDB" id="A0A8T0EDL7"/>
<dbReference type="Proteomes" id="UP000807504">
    <property type="component" value="Unassembled WGS sequence"/>
</dbReference>
<organism evidence="2 3">
    <name type="scientific">Argiope bruennichi</name>
    <name type="common">Wasp spider</name>
    <name type="synonym">Aranea bruennichi</name>
    <dbReference type="NCBI Taxonomy" id="94029"/>
    <lineage>
        <taxon>Eukaryota</taxon>
        <taxon>Metazoa</taxon>
        <taxon>Ecdysozoa</taxon>
        <taxon>Arthropoda</taxon>
        <taxon>Chelicerata</taxon>
        <taxon>Arachnida</taxon>
        <taxon>Araneae</taxon>
        <taxon>Araneomorphae</taxon>
        <taxon>Entelegynae</taxon>
        <taxon>Araneoidea</taxon>
        <taxon>Araneidae</taxon>
        <taxon>Argiope</taxon>
    </lineage>
</organism>
<reference evidence="2" key="2">
    <citation type="submission" date="2020-06" db="EMBL/GenBank/DDBJ databases">
        <authorList>
            <person name="Sheffer M."/>
        </authorList>
    </citation>
    <scope>NUCLEOTIDE SEQUENCE</scope>
</reference>
<dbReference type="EMBL" id="JABXBU010002228">
    <property type="protein sequence ID" value="KAF8770115.1"/>
    <property type="molecule type" value="Genomic_DNA"/>
</dbReference>
<evidence type="ECO:0000256" key="1">
    <source>
        <dbReference type="SAM" id="MobiDB-lite"/>
    </source>
</evidence>
<name>A0A8T0EDL7_ARGBR</name>
<comment type="caution">
    <text evidence="2">The sequence shown here is derived from an EMBL/GenBank/DDBJ whole genome shotgun (WGS) entry which is preliminary data.</text>
</comment>
<feature type="compositionally biased region" description="Basic residues" evidence="1">
    <location>
        <begin position="213"/>
        <end position="231"/>
    </location>
</feature>
<feature type="compositionally biased region" description="Basic and acidic residues" evidence="1">
    <location>
        <begin position="188"/>
        <end position="201"/>
    </location>
</feature>
<accession>A0A8T0EDL7</accession>
<feature type="region of interest" description="Disordered" evidence="1">
    <location>
        <begin position="177"/>
        <end position="250"/>
    </location>
</feature>
<feature type="region of interest" description="Disordered" evidence="1">
    <location>
        <begin position="18"/>
        <end position="49"/>
    </location>
</feature>